<comment type="caution">
    <text evidence="1">The sequence shown here is derived from an EMBL/GenBank/DDBJ whole genome shotgun (WGS) entry which is preliminary data.</text>
</comment>
<evidence type="ECO:0008006" key="3">
    <source>
        <dbReference type="Google" id="ProtNLM"/>
    </source>
</evidence>
<dbReference type="EMBL" id="BAAALD010000051">
    <property type="protein sequence ID" value="GAA1099921.1"/>
    <property type="molecule type" value="Genomic_DNA"/>
</dbReference>
<gene>
    <name evidence="1" type="ORF">GCM10009663_48260</name>
</gene>
<name>A0ABP4EDG8_9ACTN</name>
<accession>A0ABP4EDG8</accession>
<evidence type="ECO:0000313" key="2">
    <source>
        <dbReference type="Proteomes" id="UP001499987"/>
    </source>
</evidence>
<organism evidence="1 2">
    <name type="scientific">Kitasatospora arboriphila</name>
    <dbReference type="NCBI Taxonomy" id="258052"/>
    <lineage>
        <taxon>Bacteria</taxon>
        <taxon>Bacillati</taxon>
        <taxon>Actinomycetota</taxon>
        <taxon>Actinomycetes</taxon>
        <taxon>Kitasatosporales</taxon>
        <taxon>Streptomycetaceae</taxon>
        <taxon>Kitasatospora</taxon>
    </lineage>
</organism>
<dbReference type="RefSeq" id="WP_344625750.1">
    <property type="nucleotide sequence ID" value="NZ_BAAALD010000051.1"/>
</dbReference>
<proteinExistence type="predicted"/>
<reference evidence="2" key="1">
    <citation type="journal article" date="2019" name="Int. J. Syst. Evol. Microbiol.">
        <title>The Global Catalogue of Microorganisms (GCM) 10K type strain sequencing project: providing services to taxonomists for standard genome sequencing and annotation.</title>
        <authorList>
            <consortium name="The Broad Institute Genomics Platform"/>
            <consortium name="The Broad Institute Genome Sequencing Center for Infectious Disease"/>
            <person name="Wu L."/>
            <person name="Ma J."/>
        </authorList>
    </citation>
    <scope>NUCLEOTIDE SEQUENCE [LARGE SCALE GENOMIC DNA]</scope>
    <source>
        <strain evidence="2">JCM 13002</strain>
    </source>
</reference>
<sequence>MGVLTDYFRAPDADAVRRVLERTEGRSPLSGRQPAFDGVRSKGLDPHVVLGQLVAAVREVPWEVDLVGEAPVWPPGPAPAAGTVVDDDDPWATGPWVAELGDAARDTLAGVADGDVPAVAARWARAEELHGAAGEDLQPVVELLVGLARRARADGESLYCWTCL</sequence>
<evidence type="ECO:0000313" key="1">
    <source>
        <dbReference type="EMBL" id="GAA1099921.1"/>
    </source>
</evidence>
<protein>
    <recommendedName>
        <fullName evidence="3">DUF1877 family protein</fullName>
    </recommendedName>
</protein>
<dbReference type="Proteomes" id="UP001499987">
    <property type="component" value="Unassembled WGS sequence"/>
</dbReference>
<keyword evidence="2" id="KW-1185">Reference proteome</keyword>